<comment type="caution">
    <text evidence="1">The sequence shown here is derived from an EMBL/GenBank/DDBJ whole genome shotgun (WGS) entry which is preliminary data.</text>
</comment>
<dbReference type="RefSeq" id="WP_153352870.1">
    <property type="nucleotide sequence ID" value="NZ_WIXI01000030.1"/>
</dbReference>
<dbReference type="AlphaFoldDB" id="A0A6A8A2M6"/>
<dbReference type="EMBL" id="WIXI01000030">
    <property type="protein sequence ID" value="MQY45335.1"/>
    <property type="molecule type" value="Genomic_DNA"/>
</dbReference>
<reference evidence="1 2" key="1">
    <citation type="submission" date="2019-11" db="EMBL/GenBank/DDBJ databases">
        <title>Genome analysis of Rhizobacterium cereale a novel genus and species isolated from maize roots in North Spain.</title>
        <authorList>
            <person name="Menendez E."/>
            <person name="Flores-Felix J.D."/>
            <person name="Ramirez-Bahena M.-H."/>
            <person name="Igual J.M."/>
            <person name="Garcia-Fraile P."/>
            <person name="Peix A."/>
            <person name="Velazquez E."/>
        </authorList>
    </citation>
    <scope>NUCLEOTIDE SEQUENCE [LARGE SCALE GENOMIC DNA]</scope>
    <source>
        <strain evidence="1 2">RZME27</strain>
    </source>
</reference>
<proteinExistence type="predicted"/>
<dbReference type="Proteomes" id="UP000435138">
    <property type="component" value="Unassembled WGS sequence"/>
</dbReference>
<protein>
    <submittedName>
        <fullName evidence="1">Uncharacterized protein</fullName>
    </submittedName>
</protein>
<accession>A0A6A8A2M6</accession>
<organism evidence="1 2">
    <name type="scientific">Endobacterium cereale</name>
    <dbReference type="NCBI Taxonomy" id="2663029"/>
    <lineage>
        <taxon>Bacteria</taxon>
        <taxon>Pseudomonadati</taxon>
        <taxon>Pseudomonadota</taxon>
        <taxon>Alphaproteobacteria</taxon>
        <taxon>Hyphomicrobiales</taxon>
        <taxon>Rhizobiaceae</taxon>
        <taxon>Endobacterium</taxon>
    </lineage>
</organism>
<gene>
    <name evidence="1" type="ORF">GAO09_04550</name>
</gene>
<name>A0A6A8A2M6_9HYPH</name>
<keyword evidence="2" id="KW-1185">Reference proteome</keyword>
<sequence length="211" mass="23313">MIVMTVVGSGMAQLEEATIILGTQGRARRAYSRAINHTGDIVRNEAGSALSAQTGLPKRTGKKAYRISGERSKPDTLTYVVSGQGGDIALKYFKARETKKGVSAAPRNARRVFASTFMKAGWWPKRVGKPNWNKQVFIRSGDGYKYNIARNNPHGAKRVRLKTNFRKVKSGVFVPQEMVQGLAGEAWRKGAQRLQPRVEHEVRAMTKGIVG</sequence>
<evidence type="ECO:0000313" key="1">
    <source>
        <dbReference type="EMBL" id="MQY45335.1"/>
    </source>
</evidence>
<evidence type="ECO:0000313" key="2">
    <source>
        <dbReference type="Proteomes" id="UP000435138"/>
    </source>
</evidence>